<reference evidence="2 3" key="1">
    <citation type="submission" date="2023-08" db="EMBL/GenBank/DDBJ databases">
        <title>Black Yeasts Isolated from many extreme environments.</title>
        <authorList>
            <person name="Coleine C."/>
            <person name="Stajich J.E."/>
            <person name="Selbmann L."/>
        </authorList>
    </citation>
    <scope>NUCLEOTIDE SEQUENCE [LARGE SCALE GENOMIC DNA]</scope>
    <source>
        <strain evidence="2 3">CCFEE 536</strain>
    </source>
</reference>
<feature type="non-terminal residue" evidence="2">
    <location>
        <position position="64"/>
    </location>
</feature>
<sequence length="64" mass="6987">MLVKLQQRTPQPPVTDAESDYGSDFDTDGEQALNDILTEADSASQSDISNVLETIEEYEPAPNS</sequence>
<proteinExistence type="predicted"/>
<evidence type="ECO:0000313" key="3">
    <source>
        <dbReference type="Proteomes" id="UP001357485"/>
    </source>
</evidence>
<name>A0ABR0LJZ6_9PEZI</name>
<comment type="caution">
    <text evidence="2">The sequence shown here is derived from an EMBL/GenBank/DDBJ whole genome shotgun (WGS) entry which is preliminary data.</text>
</comment>
<evidence type="ECO:0000256" key="1">
    <source>
        <dbReference type="SAM" id="MobiDB-lite"/>
    </source>
</evidence>
<organism evidence="2 3">
    <name type="scientific">Cryomyces antarcticus</name>
    <dbReference type="NCBI Taxonomy" id="329879"/>
    <lineage>
        <taxon>Eukaryota</taxon>
        <taxon>Fungi</taxon>
        <taxon>Dikarya</taxon>
        <taxon>Ascomycota</taxon>
        <taxon>Pezizomycotina</taxon>
        <taxon>Dothideomycetes</taxon>
        <taxon>Dothideomycetes incertae sedis</taxon>
        <taxon>Cryomyces</taxon>
    </lineage>
</organism>
<feature type="compositionally biased region" description="Acidic residues" evidence="1">
    <location>
        <begin position="17"/>
        <end position="29"/>
    </location>
</feature>
<gene>
    <name evidence="2" type="ORF">LTR16_008935</name>
</gene>
<accession>A0ABR0LJZ6</accession>
<protein>
    <submittedName>
        <fullName evidence="2">Uncharacterized protein</fullName>
    </submittedName>
</protein>
<dbReference type="Proteomes" id="UP001357485">
    <property type="component" value="Unassembled WGS sequence"/>
</dbReference>
<keyword evidence="3" id="KW-1185">Reference proteome</keyword>
<dbReference type="EMBL" id="JAVRRA010018639">
    <property type="protein sequence ID" value="KAK5188013.1"/>
    <property type="molecule type" value="Genomic_DNA"/>
</dbReference>
<feature type="region of interest" description="Disordered" evidence="1">
    <location>
        <begin position="1"/>
        <end position="29"/>
    </location>
</feature>
<evidence type="ECO:0000313" key="2">
    <source>
        <dbReference type="EMBL" id="KAK5188013.1"/>
    </source>
</evidence>